<evidence type="ECO:0000313" key="2">
    <source>
        <dbReference type="EMBL" id="BCL19578.1"/>
    </source>
</evidence>
<organism evidence="2 3">
    <name type="scientific">Streptomyces tuirus</name>
    <dbReference type="NCBI Taxonomy" id="68278"/>
    <lineage>
        <taxon>Bacteria</taxon>
        <taxon>Bacillati</taxon>
        <taxon>Actinomycetota</taxon>
        <taxon>Actinomycetes</taxon>
        <taxon>Kitasatosporales</taxon>
        <taxon>Streptomycetaceae</taxon>
        <taxon>Streptomyces</taxon>
    </lineage>
</organism>
<evidence type="ECO:0000256" key="1">
    <source>
        <dbReference type="SAM" id="Phobius"/>
    </source>
</evidence>
<proteinExistence type="predicted"/>
<accession>A0A7G1N8X2</accession>
<dbReference type="RefSeq" id="WP_232543450.1">
    <property type="nucleotide sequence ID" value="NZ_AP023439.1"/>
</dbReference>
<keyword evidence="1" id="KW-0812">Transmembrane</keyword>
<keyword evidence="1" id="KW-1133">Transmembrane helix</keyword>
<reference evidence="2 3" key="1">
    <citation type="journal article" date="2014" name="Int. J. Syst. Evol. Microbiol.">
        <title>Complete genome sequence of Corynebacterium casei LMG S-19264T (=DSM 44701T), isolated from a smear-ripened cheese.</title>
        <authorList>
            <consortium name="US DOE Joint Genome Institute (JGI-PGF)"/>
            <person name="Walter F."/>
            <person name="Albersmeier A."/>
            <person name="Kalinowski J."/>
            <person name="Ruckert C."/>
        </authorList>
    </citation>
    <scope>NUCLEOTIDE SEQUENCE [LARGE SCALE GENOMIC DNA]</scope>
    <source>
        <strain evidence="2 3">JCM 4255</strain>
    </source>
</reference>
<dbReference type="AlphaFoldDB" id="A0A7G1N8X2"/>
<gene>
    <name evidence="2" type="ORF">GCM10017668_14210</name>
</gene>
<keyword evidence="1" id="KW-0472">Membrane</keyword>
<name>A0A7G1N8X2_9ACTN</name>
<dbReference type="KEGG" id="stui:GCM10017668_14210"/>
<dbReference type="Proteomes" id="UP000516373">
    <property type="component" value="Chromosome"/>
</dbReference>
<protein>
    <submittedName>
        <fullName evidence="2">Uncharacterized protein</fullName>
    </submittedName>
</protein>
<sequence length="179" mass="20350">MDVMDVYEDPVTWTARPARPRWQLALRFAGSVVWFPVVCVLWAAVLAVFFVVGMFAEVVTTFSKTLERGYLDAMGGALDRVGRLASWCVSWPELRHEGDVAYYRARVEKVVGEWTARASQPIEPKKPRPPVECAIPLRHYRGVGGWYVAEVALAQGWELRPTDENKEVRLWWAAASRVD</sequence>
<evidence type="ECO:0000313" key="3">
    <source>
        <dbReference type="Proteomes" id="UP000516373"/>
    </source>
</evidence>
<dbReference type="EMBL" id="AP023439">
    <property type="protein sequence ID" value="BCL19578.1"/>
    <property type="molecule type" value="Genomic_DNA"/>
</dbReference>
<feature type="transmembrane region" description="Helical" evidence="1">
    <location>
        <begin position="33"/>
        <end position="56"/>
    </location>
</feature>